<keyword evidence="2" id="KW-1185">Reference proteome</keyword>
<gene>
    <name evidence="1" type="ORF">NGRA_0588</name>
</gene>
<comment type="caution">
    <text evidence="1">The sequence shown here is derived from an EMBL/GenBank/DDBJ whole genome shotgun (WGS) entry which is preliminary data.</text>
</comment>
<name>A0A9P6KZF1_9MICR</name>
<dbReference type="AlphaFoldDB" id="A0A9P6KZF1"/>
<accession>A0A9P6KZF1</accession>
<proteinExistence type="predicted"/>
<evidence type="ECO:0000313" key="1">
    <source>
        <dbReference type="EMBL" id="KAF9764396.1"/>
    </source>
</evidence>
<sequence length="131" mass="14953">MNRKKKTTKKFTFEPKIPTQKVEEVKIEEEEVESNNEYSAEALKGKFGPLLLEDKDVKVDRNASSLICIPELKENMKLVVFEDDSYGLRVGNEILKLESLFVEGDMAVEHKESLYKIGNIGCYLIPKGELI</sequence>
<dbReference type="OrthoDB" id="2190358at2759"/>
<dbReference type="Proteomes" id="UP000740883">
    <property type="component" value="Unassembled WGS sequence"/>
</dbReference>
<evidence type="ECO:0000313" key="2">
    <source>
        <dbReference type="Proteomes" id="UP000740883"/>
    </source>
</evidence>
<dbReference type="EMBL" id="SBJO01000024">
    <property type="protein sequence ID" value="KAF9764396.1"/>
    <property type="molecule type" value="Genomic_DNA"/>
</dbReference>
<organism evidence="1 2">
    <name type="scientific">Nosema granulosis</name>
    <dbReference type="NCBI Taxonomy" id="83296"/>
    <lineage>
        <taxon>Eukaryota</taxon>
        <taxon>Fungi</taxon>
        <taxon>Fungi incertae sedis</taxon>
        <taxon>Microsporidia</taxon>
        <taxon>Nosematidae</taxon>
        <taxon>Nosema</taxon>
    </lineage>
</organism>
<reference evidence="1 2" key="1">
    <citation type="journal article" date="2020" name="Genome Biol. Evol.">
        <title>Comparative genomics of strictly vertically transmitted, feminizing microsporidia endosymbionts of amphipod crustaceans.</title>
        <authorList>
            <person name="Cormier A."/>
            <person name="Chebbi M.A."/>
            <person name="Giraud I."/>
            <person name="Wattier R."/>
            <person name="Teixeira M."/>
            <person name="Gilbert C."/>
            <person name="Rigaud T."/>
            <person name="Cordaux R."/>
        </authorList>
    </citation>
    <scope>NUCLEOTIDE SEQUENCE [LARGE SCALE GENOMIC DNA]</scope>
    <source>
        <strain evidence="1 2">Ou3-Ou53</strain>
    </source>
</reference>
<protein>
    <submittedName>
        <fullName evidence="1">Uncharacterized protein</fullName>
    </submittedName>
</protein>